<accession>A0A6I6HN98</accession>
<evidence type="ECO:0000313" key="3">
    <source>
        <dbReference type="EMBL" id="QGW84182.1"/>
    </source>
</evidence>
<sequence>MHDDGDKGECSRLDRQKYDPPGYSRTTFLRNALRCVIAAIAAGAAVASIPYWGGDDFPLMGLIVYVAGMVFIAMPLCLYYESLLQSHEERVAHARHTLTPT</sequence>
<proteinExistence type="predicted"/>
<reference evidence="3 4" key="1">
    <citation type="submission" date="2019-12" db="EMBL/GenBank/DDBJ databases">
        <title>Hybrid Genome Assemblies of two High G+C Isolates from Undergraduate Microbiology Courses.</title>
        <authorList>
            <person name="Ne Ville C.J."/>
            <person name="Enright D."/>
            <person name="Hernandez I."/>
            <person name="Dodsworth J."/>
            <person name="Orwin P.M."/>
        </authorList>
    </citation>
    <scope>NUCLEOTIDE SEQUENCE [LARGE SCALE GENOMIC DNA]</scope>
    <source>
        <strain evidence="3 4">CSUSB</strain>
    </source>
</reference>
<keyword evidence="2" id="KW-1133">Transmembrane helix</keyword>
<protein>
    <submittedName>
        <fullName evidence="3">Uncharacterized protein</fullName>
    </submittedName>
</protein>
<organism evidence="3 4">
    <name type="scientific">Variovorax paradoxus</name>
    <dbReference type="NCBI Taxonomy" id="34073"/>
    <lineage>
        <taxon>Bacteria</taxon>
        <taxon>Pseudomonadati</taxon>
        <taxon>Pseudomonadota</taxon>
        <taxon>Betaproteobacteria</taxon>
        <taxon>Burkholderiales</taxon>
        <taxon>Comamonadaceae</taxon>
        <taxon>Variovorax</taxon>
    </lineage>
</organism>
<dbReference type="RefSeq" id="WP_157615898.1">
    <property type="nucleotide sequence ID" value="NZ_CP046622.1"/>
</dbReference>
<feature type="compositionally biased region" description="Basic and acidic residues" evidence="1">
    <location>
        <begin position="1"/>
        <end position="18"/>
    </location>
</feature>
<evidence type="ECO:0000256" key="1">
    <source>
        <dbReference type="SAM" id="MobiDB-lite"/>
    </source>
</evidence>
<gene>
    <name evidence="3" type="ORF">GOQ09_22530</name>
</gene>
<dbReference type="OrthoDB" id="8856975at2"/>
<feature type="region of interest" description="Disordered" evidence="1">
    <location>
        <begin position="1"/>
        <end position="23"/>
    </location>
</feature>
<dbReference type="EMBL" id="CP046622">
    <property type="protein sequence ID" value="QGW84182.1"/>
    <property type="molecule type" value="Genomic_DNA"/>
</dbReference>
<name>A0A6I6HN98_VARPD</name>
<dbReference type="Proteomes" id="UP000425817">
    <property type="component" value="Chromosome"/>
</dbReference>
<evidence type="ECO:0000256" key="2">
    <source>
        <dbReference type="SAM" id="Phobius"/>
    </source>
</evidence>
<feature type="transmembrane region" description="Helical" evidence="2">
    <location>
        <begin position="32"/>
        <end position="53"/>
    </location>
</feature>
<feature type="transmembrane region" description="Helical" evidence="2">
    <location>
        <begin position="59"/>
        <end position="80"/>
    </location>
</feature>
<dbReference type="AlphaFoldDB" id="A0A6I6HN98"/>
<keyword evidence="2" id="KW-0472">Membrane</keyword>
<evidence type="ECO:0000313" key="4">
    <source>
        <dbReference type="Proteomes" id="UP000425817"/>
    </source>
</evidence>
<keyword evidence="2" id="KW-0812">Transmembrane</keyword>